<evidence type="ECO:0000256" key="12">
    <source>
        <dbReference type="PROSITE-ProRule" id="PRU00175"/>
    </source>
</evidence>
<keyword evidence="11" id="KW-0472">Membrane</keyword>
<name>A0A1R1Y231_9FUNG</name>
<keyword evidence="6" id="KW-0479">Metal-binding</keyword>
<gene>
    <name evidence="15" type="ORF">AYI70_g3760</name>
</gene>
<dbReference type="STRING" id="133412.A0A1R1Y231"/>
<dbReference type="Proteomes" id="UP000187283">
    <property type="component" value="Unassembled WGS sequence"/>
</dbReference>
<evidence type="ECO:0000256" key="4">
    <source>
        <dbReference type="ARBA" id="ARBA00022679"/>
    </source>
</evidence>
<keyword evidence="7 12" id="KW-0863">Zinc-finger</keyword>
<comment type="subcellular location">
    <subcellularLocation>
        <location evidence="2">Membrane</location>
        <topology evidence="2">Multi-pass membrane protein</topology>
    </subcellularLocation>
</comment>
<evidence type="ECO:0000256" key="8">
    <source>
        <dbReference type="ARBA" id="ARBA00022786"/>
    </source>
</evidence>
<dbReference type="InterPro" id="IPR011016">
    <property type="entry name" value="Znf_RING-CH"/>
</dbReference>
<feature type="compositionally biased region" description="Low complexity" evidence="13">
    <location>
        <begin position="273"/>
        <end position="298"/>
    </location>
</feature>
<feature type="region of interest" description="Disordered" evidence="13">
    <location>
        <begin position="266"/>
        <end position="298"/>
    </location>
</feature>
<dbReference type="GO" id="GO:0008270">
    <property type="term" value="F:zinc ion binding"/>
    <property type="evidence" value="ECO:0007669"/>
    <property type="project" value="UniProtKB-KW"/>
</dbReference>
<keyword evidence="9" id="KW-0862">Zinc</keyword>
<dbReference type="GO" id="GO:0061630">
    <property type="term" value="F:ubiquitin protein ligase activity"/>
    <property type="evidence" value="ECO:0007669"/>
    <property type="project" value="UniProtKB-EC"/>
</dbReference>
<dbReference type="OrthoDB" id="8062037at2759"/>
<keyword evidence="5 15" id="KW-0812">Transmembrane</keyword>
<accession>A0A1R1Y231</accession>
<dbReference type="GO" id="GO:0016020">
    <property type="term" value="C:membrane"/>
    <property type="evidence" value="ECO:0007669"/>
    <property type="project" value="UniProtKB-SubCell"/>
</dbReference>
<dbReference type="SMART" id="SM00744">
    <property type="entry name" value="RINGv"/>
    <property type="match status" value="1"/>
</dbReference>
<dbReference type="GO" id="GO:0016567">
    <property type="term" value="P:protein ubiquitination"/>
    <property type="evidence" value="ECO:0007669"/>
    <property type="project" value="TreeGrafter"/>
</dbReference>
<evidence type="ECO:0000313" key="15">
    <source>
        <dbReference type="EMBL" id="OMJ20973.1"/>
    </source>
</evidence>
<organism evidence="15 16">
    <name type="scientific">Smittium culicis</name>
    <dbReference type="NCBI Taxonomy" id="133412"/>
    <lineage>
        <taxon>Eukaryota</taxon>
        <taxon>Fungi</taxon>
        <taxon>Fungi incertae sedis</taxon>
        <taxon>Zoopagomycota</taxon>
        <taxon>Kickxellomycotina</taxon>
        <taxon>Harpellomycetes</taxon>
        <taxon>Harpellales</taxon>
        <taxon>Legeriomycetaceae</taxon>
        <taxon>Smittium</taxon>
    </lineage>
</organism>
<evidence type="ECO:0000256" key="6">
    <source>
        <dbReference type="ARBA" id="ARBA00022723"/>
    </source>
</evidence>
<evidence type="ECO:0000256" key="13">
    <source>
        <dbReference type="SAM" id="MobiDB-lite"/>
    </source>
</evidence>
<proteinExistence type="predicted"/>
<dbReference type="EC" id="2.3.2.27" evidence="3"/>
<evidence type="ECO:0000256" key="7">
    <source>
        <dbReference type="ARBA" id="ARBA00022771"/>
    </source>
</evidence>
<evidence type="ECO:0000256" key="2">
    <source>
        <dbReference type="ARBA" id="ARBA00004141"/>
    </source>
</evidence>
<dbReference type="InterPro" id="IPR013083">
    <property type="entry name" value="Znf_RING/FYVE/PHD"/>
</dbReference>
<evidence type="ECO:0000256" key="5">
    <source>
        <dbReference type="ARBA" id="ARBA00022692"/>
    </source>
</evidence>
<dbReference type="SUPFAM" id="SSF57850">
    <property type="entry name" value="RING/U-box"/>
    <property type="match status" value="1"/>
</dbReference>
<dbReference type="PANTHER" id="PTHR45977:SF4">
    <property type="entry name" value="RING-TYPE DOMAIN-CONTAINING PROTEIN"/>
    <property type="match status" value="1"/>
</dbReference>
<evidence type="ECO:0000259" key="14">
    <source>
        <dbReference type="PROSITE" id="PS50089"/>
    </source>
</evidence>
<dbReference type="Pfam" id="PF13639">
    <property type="entry name" value="zf-RING_2"/>
    <property type="match status" value="1"/>
</dbReference>
<evidence type="ECO:0000256" key="11">
    <source>
        <dbReference type="ARBA" id="ARBA00023136"/>
    </source>
</evidence>
<keyword evidence="15" id="KW-0675">Receptor</keyword>
<feature type="region of interest" description="Disordered" evidence="13">
    <location>
        <begin position="128"/>
        <end position="151"/>
    </location>
</feature>
<dbReference type="PANTHER" id="PTHR45977">
    <property type="entry name" value="TARGET OF ERK KINASE MPK-1"/>
    <property type="match status" value="1"/>
</dbReference>
<evidence type="ECO:0000256" key="9">
    <source>
        <dbReference type="ARBA" id="ARBA00022833"/>
    </source>
</evidence>
<keyword evidence="10" id="KW-1133">Transmembrane helix</keyword>
<dbReference type="GO" id="GO:0006511">
    <property type="term" value="P:ubiquitin-dependent protein catabolic process"/>
    <property type="evidence" value="ECO:0007669"/>
    <property type="project" value="TreeGrafter"/>
</dbReference>
<keyword evidence="8" id="KW-0833">Ubl conjugation pathway</keyword>
<keyword evidence="16" id="KW-1185">Reference proteome</keyword>
<evidence type="ECO:0000256" key="10">
    <source>
        <dbReference type="ARBA" id="ARBA00022989"/>
    </source>
</evidence>
<dbReference type="Gene3D" id="3.30.40.10">
    <property type="entry name" value="Zinc/RING finger domain, C3HC4 (zinc finger)"/>
    <property type="match status" value="1"/>
</dbReference>
<feature type="domain" description="RING-type" evidence="14">
    <location>
        <begin position="169"/>
        <end position="211"/>
    </location>
</feature>
<keyword evidence="4" id="KW-0808">Transferase</keyword>
<dbReference type="SMART" id="SM00184">
    <property type="entry name" value="RING"/>
    <property type="match status" value="1"/>
</dbReference>
<comment type="caution">
    <text evidence="15">The sequence shown here is derived from an EMBL/GenBank/DDBJ whole genome shotgun (WGS) entry which is preliminary data.</text>
</comment>
<protein>
    <recommendedName>
        <fullName evidence="3">RING-type E3 ubiquitin transferase</fullName>
        <ecNumber evidence="3">2.3.2.27</ecNumber>
    </recommendedName>
</protein>
<evidence type="ECO:0000256" key="3">
    <source>
        <dbReference type="ARBA" id="ARBA00012483"/>
    </source>
</evidence>
<dbReference type="InterPro" id="IPR001841">
    <property type="entry name" value="Znf_RING"/>
</dbReference>
<dbReference type="AlphaFoldDB" id="A0A1R1Y231"/>
<evidence type="ECO:0000313" key="16">
    <source>
        <dbReference type="Proteomes" id="UP000187283"/>
    </source>
</evidence>
<reference evidence="15 16" key="1">
    <citation type="submission" date="2017-01" db="EMBL/GenBank/DDBJ databases">
        <authorList>
            <person name="Mah S.A."/>
            <person name="Swanson W.J."/>
            <person name="Moy G.W."/>
            <person name="Vacquier V.D."/>
        </authorList>
    </citation>
    <scope>NUCLEOTIDE SEQUENCE [LARGE SCALE GENOMIC DNA]</scope>
    <source>
        <strain evidence="15 16">GSMNP</strain>
    </source>
</reference>
<evidence type="ECO:0000256" key="1">
    <source>
        <dbReference type="ARBA" id="ARBA00000900"/>
    </source>
</evidence>
<dbReference type="PROSITE" id="PS50089">
    <property type="entry name" value="ZF_RING_2"/>
    <property type="match status" value="1"/>
</dbReference>
<sequence length="298" mass="33350">MSSVTFNSITTELATSFARSTSEPSVYESSYNAFSSQPNNIYSTTAQSFTRTPFFPPNQFGSSIFVVLVVYKFKRRNNSQAVIDPQHFPTRTPKKKRNMSLEELEAYQIVPFSLDMVKNKHFLVMSNDENDTGAKGNKSTPNDNEKEFTSVDIKSTVDQTEDDSGDYDCLICFEPIEEGDKIRSIPCEHIFHQHCLDTWLTTRSGFCPTCRFNLRTSKDSDGEEEESDRELGTEMVQIVTVANLYPPNSLAPNPISTIIPNPTSSVLPSHVGSPASNPSNTRNNNNNTRANNNSDLNQ</sequence>
<comment type="catalytic activity">
    <reaction evidence="1">
        <text>S-ubiquitinyl-[E2 ubiquitin-conjugating enzyme]-L-cysteine + [acceptor protein]-L-lysine = [E2 ubiquitin-conjugating enzyme]-L-cysteine + N(6)-ubiquitinyl-[acceptor protein]-L-lysine.</text>
        <dbReference type="EC" id="2.3.2.27"/>
    </reaction>
</comment>
<dbReference type="EMBL" id="LSSN01001114">
    <property type="protein sequence ID" value="OMJ20973.1"/>
    <property type="molecule type" value="Genomic_DNA"/>
</dbReference>